<sequence length="378" mass="40872">MSDQIADVVLITGAFGQVGKRCAEILLRRGRTVIAMDLQNDKTAVVADELATRTDGGTLMVAYADLLDAETIAECVSRHKPAAIVHLAAMLAPASYRNPLLARKINVDGTHNLVAAARSLPEPPLFVDASSASVYGSRNRHTHPERITAQTPVNPIDQYGEDKVLAEEVVRASGLPYAVLRLGGVISTDVSANFNADYLVLMRATPRDNQLHTVDARDVALAFANAVDRRDAVNGKTLLIGGDDTHMHAFRDVEDDMMEAVGVGRLGPSASLPGDPDDERGWGFTGFFDTTEAQELLEFQEHSWSATLGWVADSLGRLRPVLRLLGPVIRPVIRTVLAIQRKAERRGRYADPWALIEKNYGPGALAGGQARSGAGERR</sequence>
<proteinExistence type="predicted"/>
<dbReference type="Pfam" id="PF16363">
    <property type="entry name" value="GDP_Man_Dehyd"/>
    <property type="match status" value="1"/>
</dbReference>
<dbReference type="InterPro" id="IPR050177">
    <property type="entry name" value="Lipid_A_modif_metabolic_enz"/>
</dbReference>
<dbReference type="PANTHER" id="PTHR43245">
    <property type="entry name" value="BIFUNCTIONAL POLYMYXIN RESISTANCE PROTEIN ARNA"/>
    <property type="match status" value="1"/>
</dbReference>
<evidence type="ECO:0000313" key="2">
    <source>
        <dbReference type="EMBL" id="KIU17265.1"/>
    </source>
</evidence>
<reference evidence="2 3" key="1">
    <citation type="submission" date="2015-01" db="EMBL/GenBank/DDBJ databases">
        <title>Genome sequence of Mycobacterium llatzerense and Mycobacterium immunogenum recovered from brain abscess.</title>
        <authorList>
            <person name="Greninger A.L."/>
            <person name="Langelier C."/>
            <person name="Cunningham G."/>
            <person name="Chiu C.Y."/>
            <person name="Miller S."/>
        </authorList>
    </citation>
    <scope>NUCLEOTIDE SEQUENCE [LARGE SCALE GENOMIC DNA]</scope>
    <source>
        <strain evidence="2 3">CLUC14</strain>
    </source>
</reference>
<evidence type="ECO:0000259" key="1">
    <source>
        <dbReference type="Pfam" id="PF16363"/>
    </source>
</evidence>
<dbReference type="OrthoDB" id="4373834at2"/>
<feature type="domain" description="NAD(P)-binding" evidence="1">
    <location>
        <begin position="10"/>
        <end position="178"/>
    </location>
</feature>
<dbReference type="PATRIC" id="fig|280871.6.peg.1932"/>
<organism evidence="2 3">
    <name type="scientific">Mycolicibacterium llatzerense</name>
    <dbReference type="NCBI Taxonomy" id="280871"/>
    <lineage>
        <taxon>Bacteria</taxon>
        <taxon>Bacillati</taxon>
        <taxon>Actinomycetota</taxon>
        <taxon>Actinomycetes</taxon>
        <taxon>Mycobacteriales</taxon>
        <taxon>Mycobacteriaceae</taxon>
        <taxon>Mycolicibacterium</taxon>
    </lineage>
</organism>
<dbReference type="STRING" id="280871.TL10_09340"/>
<dbReference type="CDD" id="cd08946">
    <property type="entry name" value="SDR_e"/>
    <property type="match status" value="1"/>
</dbReference>
<dbReference type="Gene3D" id="3.40.50.720">
    <property type="entry name" value="NAD(P)-binding Rossmann-like Domain"/>
    <property type="match status" value="1"/>
</dbReference>
<keyword evidence="3" id="KW-1185">Reference proteome</keyword>
<evidence type="ECO:0000313" key="3">
    <source>
        <dbReference type="Proteomes" id="UP000032221"/>
    </source>
</evidence>
<dbReference type="EMBL" id="JXST01000010">
    <property type="protein sequence ID" value="KIU17265.1"/>
    <property type="molecule type" value="Genomic_DNA"/>
</dbReference>
<dbReference type="InterPro" id="IPR036291">
    <property type="entry name" value="NAD(P)-bd_dom_sf"/>
</dbReference>
<gene>
    <name evidence="2" type="ORF">TL10_09340</name>
</gene>
<dbReference type="AlphaFoldDB" id="A0A0D1L8L2"/>
<dbReference type="Proteomes" id="UP000032221">
    <property type="component" value="Unassembled WGS sequence"/>
</dbReference>
<name>A0A0D1L8L2_9MYCO</name>
<dbReference type="InterPro" id="IPR016040">
    <property type="entry name" value="NAD(P)-bd_dom"/>
</dbReference>
<dbReference type="SUPFAM" id="SSF51735">
    <property type="entry name" value="NAD(P)-binding Rossmann-fold domains"/>
    <property type="match status" value="1"/>
</dbReference>
<comment type="caution">
    <text evidence="2">The sequence shown here is derived from an EMBL/GenBank/DDBJ whole genome shotgun (WGS) entry which is preliminary data.</text>
</comment>
<dbReference type="RefSeq" id="WP_043394799.1">
    <property type="nucleotide sequence ID" value="NZ_JXST01000010.1"/>
</dbReference>
<protein>
    <submittedName>
        <fullName evidence="2">Oxidoreductase</fullName>
    </submittedName>
</protein>
<accession>A0A0D1L8L2</accession>